<dbReference type="EMBL" id="JGVR01000022">
    <property type="protein sequence ID" value="KEZ17485.1"/>
    <property type="molecule type" value="Genomic_DNA"/>
</dbReference>
<feature type="domain" description="DUF559" evidence="2">
    <location>
        <begin position="13"/>
        <end position="114"/>
    </location>
</feature>
<name>A0A084EHP3_SPHYA</name>
<evidence type="ECO:0000313" key="4">
    <source>
        <dbReference type="Proteomes" id="UP000028534"/>
    </source>
</evidence>
<comment type="caution">
    <text evidence="3">The sequence shown here is derived from an EMBL/GenBank/DDBJ whole genome shotgun (WGS) entry which is preliminary data.</text>
</comment>
<dbReference type="InterPro" id="IPR007569">
    <property type="entry name" value="DUF559"/>
</dbReference>
<organism evidence="3 4">
    <name type="scientific">Sphingobium yanoikuyae</name>
    <name type="common">Sphingomonas yanoikuyae</name>
    <dbReference type="NCBI Taxonomy" id="13690"/>
    <lineage>
        <taxon>Bacteria</taxon>
        <taxon>Pseudomonadati</taxon>
        <taxon>Pseudomonadota</taxon>
        <taxon>Alphaproteobacteria</taxon>
        <taxon>Sphingomonadales</taxon>
        <taxon>Sphingomonadaceae</taxon>
        <taxon>Sphingobium</taxon>
    </lineage>
</organism>
<evidence type="ECO:0000313" key="3">
    <source>
        <dbReference type="EMBL" id="KEZ17485.1"/>
    </source>
</evidence>
<accession>A0A084EHP3</accession>
<dbReference type="eggNOG" id="COG2852">
    <property type="taxonomic scope" value="Bacteria"/>
</dbReference>
<reference evidence="3 4" key="1">
    <citation type="submission" date="2014-03" db="EMBL/GenBank/DDBJ databases">
        <title>Genome sequence of Sphingobium yanoikuyae B1.</title>
        <authorList>
            <person name="Gan H.M."/>
            <person name="Gan H.Y."/>
            <person name="Savka M.A."/>
        </authorList>
    </citation>
    <scope>NUCLEOTIDE SEQUENCE [LARGE SCALE GENOMIC DNA]</scope>
    <source>
        <strain evidence="3 4">B1</strain>
    </source>
</reference>
<dbReference type="STRING" id="13690.AX777_19030"/>
<evidence type="ECO:0000256" key="1">
    <source>
        <dbReference type="SAM" id="MobiDB-lite"/>
    </source>
</evidence>
<sequence length="121" mass="14215">MIDSANAQHRPDQSNASRLRRNATECEQRLWAVLRNRQLEGFKFRRQATIGPFVVDFLCAEYRFIVEIDGGQHDERTDASRTRQLQSAGYVIHRFWNHDVVENFDGVVERIRLELLAVRET</sequence>
<dbReference type="PANTHER" id="PTHR38590">
    <property type="entry name" value="BLL0828 PROTEIN"/>
    <property type="match status" value="1"/>
</dbReference>
<dbReference type="CDD" id="cd01038">
    <property type="entry name" value="Endonuclease_DUF559"/>
    <property type="match status" value="1"/>
</dbReference>
<gene>
    <name evidence="3" type="ORF">CP98_03487</name>
</gene>
<dbReference type="PANTHER" id="PTHR38590:SF1">
    <property type="entry name" value="BLL0828 PROTEIN"/>
    <property type="match status" value="1"/>
</dbReference>
<dbReference type="AlphaFoldDB" id="A0A084EHP3"/>
<dbReference type="InterPro" id="IPR011335">
    <property type="entry name" value="Restrct_endonuc-II-like"/>
</dbReference>
<dbReference type="Proteomes" id="UP000028534">
    <property type="component" value="Unassembled WGS sequence"/>
</dbReference>
<dbReference type="Pfam" id="PF04480">
    <property type="entry name" value="DUF559"/>
    <property type="match status" value="1"/>
</dbReference>
<protein>
    <recommendedName>
        <fullName evidence="2">DUF559 domain-containing protein</fullName>
    </recommendedName>
</protein>
<dbReference type="PATRIC" id="fig|13690.10.peg.3570"/>
<proteinExistence type="predicted"/>
<feature type="region of interest" description="Disordered" evidence="1">
    <location>
        <begin position="1"/>
        <end position="21"/>
    </location>
</feature>
<dbReference type="SUPFAM" id="SSF52980">
    <property type="entry name" value="Restriction endonuclease-like"/>
    <property type="match status" value="1"/>
</dbReference>
<dbReference type="Gene3D" id="3.40.960.10">
    <property type="entry name" value="VSR Endonuclease"/>
    <property type="match status" value="1"/>
</dbReference>
<dbReference type="InterPro" id="IPR047216">
    <property type="entry name" value="Endonuclease_DUF559_bact"/>
</dbReference>
<evidence type="ECO:0000259" key="2">
    <source>
        <dbReference type="Pfam" id="PF04480"/>
    </source>
</evidence>